<dbReference type="Gene3D" id="3.40.50.11720">
    <property type="entry name" value="3-Deoxy-D-manno-octulosonic-acid transferase, N-terminal domain"/>
    <property type="match status" value="1"/>
</dbReference>
<dbReference type="EC" id="2.4.99.12" evidence="2 8"/>
<evidence type="ECO:0000256" key="6">
    <source>
        <dbReference type="ARBA" id="ARBA00049183"/>
    </source>
</evidence>
<feature type="active site" description="Proton acceptor" evidence="7">
    <location>
        <position position="35"/>
    </location>
</feature>
<evidence type="ECO:0000313" key="11">
    <source>
        <dbReference type="Proteomes" id="UP000553034"/>
    </source>
</evidence>
<dbReference type="InterPro" id="IPR038107">
    <property type="entry name" value="Glycos_transf_N_sf"/>
</dbReference>
<dbReference type="PANTHER" id="PTHR42755">
    <property type="entry name" value="3-DEOXY-MANNO-OCTULOSONATE CYTIDYLYLTRANSFERASE"/>
    <property type="match status" value="1"/>
</dbReference>
<evidence type="ECO:0000256" key="4">
    <source>
        <dbReference type="ARBA" id="ARBA00022679"/>
    </source>
</evidence>
<keyword evidence="10" id="KW-0328">Glycosyltransferase</keyword>
<dbReference type="Gene3D" id="3.40.50.2000">
    <property type="entry name" value="Glycogen Phosphorylase B"/>
    <property type="match status" value="1"/>
</dbReference>
<dbReference type="InterPro" id="IPR007507">
    <property type="entry name" value="Glycos_transf_N"/>
</dbReference>
<comment type="caution">
    <text evidence="10">The sequence shown here is derived from an EMBL/GenBank/DDBJ whole genome shotgun (WGS) entry which is preliminary data.</text>
</comment>
<evidence type="ECO:0000259" key="9">
    <source>
        <dbReference type="Pfam" id="PF04413"/>
    </source>
</evidence>
<dbReference type="SUPFAM" id="SSF53756">
    <property type="entry name" value="UDP-Glycosyltransferase/glycogen phosphorylase"/>
    <property type="match status" value="1"/>
</dbReference>
<keyword evidence="4 8" id="KW-0808">Transferase</keyword>
<comment type="subcellular location">
    <subcellularLocation>
        <location evidence="8">Cell membrane</location>
    </subcellularLocation>
</comment>
<dbReference type="GO" id="GO:0043842">
    <property type="term" value="F:Kdo transferase activity"/>
    <property type="evidence" value="ECO:0007669"/>
    <property type="project" value="UniProtKB-EC"/>
</dbReference>
<comment type="similarity">
    <text evidence="8">Belongs to the glycosyltransferase group 1 family.</text>
</comment>
<name>A0A840EK11_9FLAO</name>
<comment type="catalytic activity">
    <reaction evidence="6 8">
        <text>lipid IVA (E. coli) + CMP-3-deoxy-beta-D-manno-octulosonate = alpha-Kdo-(2-&gt;6)-lipid IVA (E. coli) + CMP + H(+)</text>
        <dbReference type="Rhea" id="RHEA:28066"/>
        <dbReference type="ChEBI" id="CHEBI:15378"/>
        <dbReference type="ChEBI" id="CHEBI:58603"/>
        <dbReference type="ChEBI" id="CHEBI:60364"/>
        <dbReference type="ChEBI" id="CHEBI:60377"/>
        <dbReference type="ChEBI" id="CHEBI:85987"/>
        <dbReference type="EC" id="2.4.99.12"/>
    </reaction>
</comment>
<protein>
    <recommendedName>
        <fullName evidence="3 8">3-deoxy-D-manno-octulosonic acid transferase</fullName>
        <shortName evidence="8">Kdo transferase</shortName>
        <ecNumber evidence="2 8">2.4.99.12</ecNumber>
    </recommendedName>
    <alternativeName>
        <fullName evidence="5 8">Lipid IV(A) 3-deoxy-D-manno-octulosonic acid transferase</fullName>
    </alternativeName>
</protein>
<evidence type="ECO:0000313" key="10">
    <source>
        <dbReference type="EMBL" id="MBB4118719.1"/>
    </source>
</evidence>
<evidence type="ECO:0000256" key="2">
    <source>
        <dbReference type="ARBA" id="ARBA00012621"/>
    </source>
</evidence>
<evidence type="ECO:0000256" key="1">
    <source>
        <dbReference type="ARBA" id="ARBA00004713"/>
    </source>
</evidence>
<feature type="domain" description="3-deoxy-D-manno-octulosonic-acid transferase N-terminal" evidence="9">
    <location>
        <begin position="22"/>
        <end position="181"/>
    </location>
</feature>
<comment type="function">
    <text evidence="8">Involved in lipopolysaccharide (LPS) biosynthesis. Catalyzes the transfer of 3-deoxy-D-manno-octulosonate (Kdo) residue(s) from CMP-Kdo to lipid IV(A), the tetraacyldisaccharide-1,4'-bisphosphate precursor of lipid A.</text>
</comment>
<dbReference type="InterPro" id="IPR039901">
    <property type="entry name" value="Kdotransferase"/>
</dbReference>
<dbReference type="PANTHER" id="PTHR42755:SF1">
    <property type="entry name" value="3-DEOXY-D-MANNO-OCTULOSONIC ACID TRANSFERASE, MITOCHONDRIAL-RELATED"/>
    <property type="match status" value="1"/>
</dbReference>
<dbReference type="AlphaFoldDB" id="A0A840EK11"/>
<gene>
    <name evidence="10" type="ORF">GGR32_000999</name>
</gene>
<evidence type="ECO:0000256" key="3">
    <source>
        <dbReference type="ARBA" id="ARBA00019077"/>
    </source>
</evidence>
<comment type="pathway">
    <text evidence="1 8">Bacterial outer membrane biogenesis; LPS core biosynthesis.</text>
</comment>
<keyword evidence="8" id="KW-1003">Cell membrane</keyword>
<accession>A0A840EK11</accession>
<dbReference type="GO" id="GO:0009244">
    <property type="term" value="P:lipopolysaccharide core region biosynthetic process"/>
    <property type="evidence" value="ECO:0007669"/>
    <property type="project" value="UniProtKB-UniRule"/>
</dbReference>
<dbReference type="UniPathway" id="UPA00958"/>
<evidence type="ECO:0000256" key="8">
    <source>
        <dbReference type="RuleBase" id="RU365103"/>
    </source>
</evidence>
<dbReference type="Proteomes" id="UP000553034">
    <property type="component" value="Unassembled WGS sequence"/>
</dbReference>
<dbReference type="EMBL" id="JACIFO010000003">
    <property type="protein sequence ID" value="MBB4118719.1"/>
    <property type="molecule type" value="Genomic_DNA"/>
</dbReference>
<dbReference type="GO" id="GO:0005886">
    <property type="term" value="C:plasma membrane"/>
    <property type="evidence" value="ECO:0007669"/>
    <property type="project" value="UniProtKB-SubCell"/>
</dbReference>
<evidence type="ECO:0000256" key="7">
    <source>
        <dbReference type="PIRSR" id="PIRSR639901-1"/>
    </source>
</evidence>
<keyword evidence="11" id="KW-1185">Reference proteome</keyword>
<keyword evidence="8" id="KW-0472">Membrane</keyword>
<sequence length="392" mass="44738">MKLFINGRKFVWKHLNKTFTIQDKIIWIHAASLGEYEQAVPVIEALKRDFPTYKILISFFSPSGYEIKKNNLLADCTIYLPLDTKKNAKRFVASLNIQLAIFVKYEVWPNYLKELHSRGIPKMIISGVFRENQIYFKPYGKFLQQALFSFDYIFTQEESSKNLLLANGYKNAILGGDTRYDRVYKQRTHNNNVPFIDEFIDGKICIVCGSTWPEDEKAIIDYINQTKHDVKLIIAPHVVKENHINMIYKQLQVPTQKYSQLTTSSNVKNTQVLLIDSIGLLSKLYSYAAFAYVGGAMGNTGLHNILEPATFGIPIIIGVNHKKFPEAIAMKQAGGLIEVANDYELKLAFNNFLTTPQTCFNMGNNAIQFVMSQLNATQKIIHLIDEKKLISV</sequence>
<keyword evidence="8" id="KW-0448">Lipopolysaccharide biosynthesis</keyword>
<evidence type="ECO:0000256" key="5">
    <source>
        <dbReference type="ARBA" id="ARBA00031445"/>
    </source>
</evidence>
<reference evidence="10 11" key="1">
    <citation type="submission" date="2020-08" db="EMBL/GenBank/DDBJ databases">
        <title>Genomic Encyclopedia of Type Strains, Phase IV (KMG-IV): sequencing the most valuable type-strain genomes for metagenomic binning, comparative biology and taxonomic classification.</title>
        <authorList>
            <person name="Goeker M."/>
        </authorList>
    </citation>
    <scope>NUCLEOTIDE SEQUENCE [LARGE SCALE GENOMIC DNA]</scope>
    <source>
        <strain evidence="10 11">DSM 29568</strain>
    </source>
</reference>
<dbReference type="GO" id="GO:0009245">
    <property type="term" value="P:lipid A biosynthetic process"/>
    <property type="evidence" value="ECO:0007669"/>
    <property type="project" value="TreeGrafter"/>
</dbReference>
<dbReference type="RefSeq" id="WP_183477067.1">
    <property type="nucleotide sequence ID" value="NZ_JACIFO010000003.1"/>
</dbReference>
<organism evidence="10 11">
    <name type="scientific">Mesonia hippocampi</name>
    <dbReference type="NCBI Taxonomy" id="1628250"/>
    <lineage>
        <taxon>Bacteria</taxon>
        <taxon>Pseudomonadati</taxon>
        <taxon>Bacteroidota</taxon>
        <taxon>Flavobacteriia</taxon>
        <taxon>Flavobacteriales</taxon>
        <taxon>Flavobacteriaceae</taxon>
        <taxon>Mesonia</taxon>
    </lineage>
</organism>
<dbReference type="Pfam" id="PF04413">
    <property type="entry name" value="Glycos_transf_N"/>
    <property type="match status" value="1"/>
</dbReference>
<proteinExistence type="inferred from homology"/>